<proteinExistence type="predicted"/>
<protein>
    <submittedName>
        <fullName evidence="3">Uncharacterized protein</fullName>
    </submittedName>
</protein>
<keyword evidence="2" id="KW-0812">Transmembrane</keyword>
<name>A0A804PFZ0_MAIZE</name>
<evidence type="ECO:0000256" key="1">
    <source>
        <dbReference type="SAM" id="MobiDB-lite"/>
    </source>
</evidence>
<dbReference type="EnsemblPlants" id="Zm00001eb233160_T001">
    <property type="protein sequence ID" value="Zm00001eb233160_P001"/>
    <property type="gene ID" value="Zm00001eb233160"/>
</dbReference>
<reference evidence="4" key="1">
    <citation type="journal article" date="2009" name="Science">
        <title>The B73 maize genome: complexity, diversity, and dynamics.</title>
        <authorList>
            <person name="Schnable P.S."/>
            <person name="Ware D."/>
            <person name="Fulton R.S."/>
            <person name="Stein J.C."/>
            <person name="Wei F."/>
            <person name="Pasternak S."/>
            <person name="Liang C."/>
            <person name="Zhang J."/>
            <person name="Fulton L."/>
            <person name="Graves T.A."/>
            <person name="Minx P."/>
            <person name="Reily A.D."/>
            <person name="Courtney L."/>
            <person name="Kruchowski S.S."/>
            <person name="Tomlinson C."/>
            <person name="Strong C."/>
            <person name="Delehaunty K."/>
            <person name="Fronick C."/>
            <person name="Courtney B."/>
            <person name="Rock S.M."/>
            <person name="Belter E."/>
            <person name="Du F."/>
            <person name="Kim K."/>
            <person name="Abbott R.M."/>
            <person name="Cotton M."/>
            <person name="Levy A."/>
            <person name="Marchetto P."/>
            <person name="Ochoa K."/>
            <person name="Jackson S.M."/>
            <person name="Gillam B."/>
            <person name="Chen W."/>
            <person name="Yan L."/>
            <person name="Higginbotham J."/>
            <person name="Cardenas M."/>
            <person name="Waligorski J."/>
            <person name="Applebaum E."/>
            <person name="Phelps L."/>
            <person name="Falcone J."/>
            <person name="Kanchi K."/>
            <person name="Thane T."/>
            <person name="Scimone A."/>
            <person name="Thane N."/>
            <person name="Henke J."/>
            <person name="Wang T."/>
            <person name="Ruppert J."/>
            <person name="Shah N."/>
            <person name="Rotter K."/>
            <person name="Hodges J."/>
            <person name="Ingenthron E."/>
            <person name="Cordes M."/>
            <person name="Kohlberg S."/>
            <person name="Sgro J."/>
            <person name="Delgado B."/>
            <person name="Mead K."/>
            <person name="Chinwalla A."/>
            <person name="Leonard S."/>
            <person name="Crouse K."/>
            <person name="Collura K."/>
            <person name="Kudrna D."/>
            <person name="Currie J."/>
            <person name="He R."/>
            <person name="Angelova A."/>
            <person name="Rajasekar S."/>
            <person name="Mueller T."/>
            <person name="Lomeli R."/>
            <person name="Scara G."/>
            <person name="Ko A."/>
            <person name="Delaney K."/>
            <person name="Wissotski M."/>
            <person name="Lopez G."/>
            <person name="Campos D."/>
            <person name="Braidotti M."/>
            <person name="Ashley E."/>
            <person name="Golser W."/>
            <person name="Kim H."/>
            <person name="Lee S."/>
            <person name="Lin J."/>
            <person name="Dujmic Z."/>
            <person name="Kim W."/>
            <person name="Talag J."/>
            <person name="Zuccolo A."/>
            <person name="Fan C."/>
            <person name="Sebastian A."/>
            <person name="Kramer M."/>
            <person name="Spiegel L."/>
            <person name="Nascimento L."/>
            <person name="Zutavern T."/>
            <person name="Miller B."/>
            <person name="Ambroise C."/>
            <person name="Muller S."/>
            <person name="Spooner W."/>
            <person name="Narechania A."/>
            <person name="Ren L."/>
            <person name="Wei S."/>
            <person name="Kumari S."/>
            <person name="Faga B."/>
            <person name="Levy M.J."/>
            <person name="McMahan L."/>
            <person name="Van Buren P."/>
            <person name="Vaughn M.W."/>
            <person name="Ying K."/>
            <person name="Yeh C.-T."/>
            <person name="Emrich S.J."/>
            <person name="Jia Y."/>
            <person name="Kalyanaraman A."/>
            <person name="Hsia A.-P."/>
            <person name="Barbazuk W.B."/>
            <person name="Baucom R.S."/>
            <person name="Brutnell T.P."/>
            <person name="Carpita N.C."/>
            <person name="Chaparro C."/>
            <person name="Chia J.-M."/>
            <person name="Deragon J.-M."/>
            <person name="Estill J.C."/>
            <person name="Fu Y."/>
            <person name="Jeddeloh J.A."/>
            <person name="Han Y."/>
            <person name="Lee H."/>
            <person name="Li P."/>
            <person name="Lisch D.R."/>
            <person name="Liu S."/>
            <person name="Liu Z."/>
            <person name="Nagel D.H."/>
            <person name="McCann M.C."/>
            <person name="SanMiguel P."/>
            <person name="Myers A.M."/>
            <person name="Nettleton D."/>
            <person name="Nguyen J."/>
            <person name="Penning B.W."/>
            <person name="Ponnala L."/>
            <person name="Schneider K.L."/>
            <person name="Schwartz D.C."/>
            <person name="Sharma A."/>
            <person name="Soderlund C."/>
            <person name="Springer N.M."/>
            <person name="Sun Q."/>
            <person name="Wang H."/>
            <person name="Waterman M."/>
            <person name="Westerman R."/>
            <person name="Wolfgruber T.K."/>
            <person name="Yang L."/>
            <person name="Yu Y."/>
            <person name="Zhang L."/>
            <person name="Zhou S."/>
            <person name="Zhu Q."/>
            <person name="Bennetzen J.L."/>
            <person name="Dawe R.K."/>
            <person name="Jiang J."/>
            <person name="Jiang N."/>
            <person name="Presting G.G."/>
            <person name="Wessler S.R."/>
            <person name="Aluru S."/>
            <person name="Martienssen R.A."/>
            <person name="Clifton S.W."/>
            <person name="McCombie W.R."/>
            <person name="Wing R.A."/>
            <person name="Wilson R.K."/>
        </authorList>
    </citation>
    <scope>NUCLEOTIDE SEQUENCE [LARGE SCALE GENOMIC DNA]</scope>
    <source>
        <strain evidence="4">cv. B73</strain>
    </source>
</reference>
<evidence type="ECO:0000313" key="3">
    <source>
        <dbReference type="EnsemblPlants" id="Zm00001eb233160_P001"/>
    </source>
</evidence>
<evidence type="ECO:0000313" key="4">
    <source>
        <dbReference type="Proteomes" id="UP000007305"/>
    </source>
</evidence>
<dbReference type="Proteomes" id="UP000007305">
    <property type="component" value="Chromosome 5"/>
</dbReference>
<organism evidence="3 4">
    <name type="scientific">Zea mays</name>
    <name type="common">Maize</name>
    <dbReference type="NCBI Taxonomy" id="4577"/>
    <lineage>
        <taxon>Eukaryota</taxon>
        <taxon>Viridiplantae</taxon>
        <taxon>Streptophyta</taxon>
        <taxon>Embryophyta</taxon>
        <taxon>Tracheophyta</taxon>
        <taxon>Spermatophyta</taxon>
        <taxon>Magnoliopsida</taxon>
        <taxon>Liliopsida</taxon>
        <taxon>Poales</taxon>
        <taxon>Poaceae</taxon>
        <taxon>PACMAD clade</taxon>
        <taxon>Panicoideae</taxon>
        <taxon>Andropogonodae</taxon>
        <taxon>Andropogoneae</taxon>
        <taxon>Tripsacinae</taxon>
        <taxon>Zea</taxon>
    </lineage>
</organism>
<keyword evidence="4" id="KW-1185">Reference proteome</keyword>
<dbReference type="AlphaFoldDB" id="A0A804PFZ0"/>
<feature type="transmembrane region" description="Helical" evidence="2">
    <location>
        <begin position="82"/>
        <end position="102"/>
    </location>
</feature>
<keyword evidence="2" id="KW-1133">Transmembrane helix</keyword>
<feature type="region of interest" description="Disordered" evidence="1">
    <location>
        <begin position="1"/>
        <end position="24"/>
    </location>
</feature>
<evidence type="ECO:0000256" key="2">
    <source>
        <dbReference type="SAM" id="Phobius"/>
    </source>
</evidence>
<dbReference type="Gramene" id="Zm00001eb233160_T001">
    <property type="protein sequence ID" value="Zm00001eb233160_P001"/>
    <property type="gene ID" value="Zm00001eb233160"/>
</dbReference>
<keyword evidence="2" id="KW-0472">Membrane</keyword>
<sequence length="105" mass="11387">MSLSTTFATATGTSPSTASDSSPRPTAFLLGWQGDVCLPPRPPHYLNMTSSSLCKKSDLALLHMVPCALLCCRLDNIQEVLLATRLTLLFPTVLLVFAARIFQFS</sequence>
<accession>A0A804PFZ0</accession>
<reference evidence="3" key="3">
    <citation type="submission" date="2021-05" db="UniProtKB">
        <authorList>
            <consortium name="EnsemblPlants"/>
        </authorList>
    </citation>
    <scope>IDENTIFICATION</scope>
    <source>
        <strain evidence="3">cv. B73</strain>
    </source>
</reference>
<dbReference type="InParanoid" id="A0A804PFZ0"/>
<reference evidence="3" key="2">
    <citation type="submission" date="2019-07" db="EMBL/GenBank/DDBJ databases">
        <authorList>
            <person name="Seetharam A."/>
            <person name="Woodhouse M."/>
            <person name="Cannon E."/>
        </authorList>
    </citation>
    <scope>NUCLEOTIDE SEQUENCE [LARGE SCALE GENOMIC DNA]</scope>
    <source>
        <strain evidence="3">cv. B73</strain>
    </source>
</reference>